<feature type="transmembrane region" description="Helical" evidence="1">
    <location>
        <begin position="298"/>
        <end position="321"/>
    </location>
</feature>
<dbReference type="OrthoDB" id="5242248at2"/>
<feature type="transmembrane region" description="Helical" evidence="1">
    <location>
        <begin position="217"/>
        <end position="248"/>
    </location>
</feature>
<organism evidence="2 3">
    <name type="scientific">Mycolicibacterium cosmeticum</name>
    <dbReference type="NCBI Taxonomy" id="258533"/>
    <lineage>
        <taxon>Bacteria</taxon>
        <taxon>Bacillati</taxon>
        <taxon>Actinomycetota</taxon>
        <taxon>Actinomycetes</taxon>
        <taxon>Mycobacteriales</taxon>
        <taxon>Mycobacteriaceae</taxon>
        <taxon>Mycolicibacterium</taxon>
    </lineage>
</organism>
<proteinExistence type="predicted"/>
<dbReference type="STRING" id="258533.BN977_03909"/>
<feature type="transmembrane region" description="Helical" evidence="1">
    <location>
        <begin position="379"/>
        <end position="399"/>
    </location>
</feature>
<reference evidence="2" key="2">
    <citation type="submission" date="2014-03" db="EMBL/GenBank/DDBJ databases">
        <authorList>
            <person name="Urmite Genomes"/>
        </authorList>
    </citation>
    <scope>NUCLEOTIDE SEQUENCE</scope>
    <source>
        <strain evidence="2">DSM 44829</strain>
    </source>
</reference>
<feature type="transmembrane region" description="Helical" evidence="1">
    <location>
        <begin position="260"/>
        <end position="286"/>
    </location>
</feature>
<feature type="transmembrane region" description="Helical" evidence="1">
    <location>
        <begin position="89"/>
        <end position="108"/>
    </location>
</feature>
<accession>W9ATK7</accession>
<dbReference type="Proteomes" id="UP000028870">
    <property type="component" value="Unassembled WGS sequence"/>
</dbReference>
<keyword evidence="3" id="KW-1185">Reference proteome</keyword>
<dbReference type="RefSeq" id="WP_036400705.1">
    <property type="nucleotide sequence ID" value="NZ_CCBB010000003.1"/>
</dbReference>
<dbReference type="eggNOG" id="ENOG502Z9Y5">
    <property type="taxonomic scope" value="Bacteria"/>
</dbReference>
<feature type="transmembrane region" description="Helical" evidence="1">
    <location>
        <begin position="59"/>
        <end position="77"/>
    </location>
</feature>
<dbReference type="AlphaFoldDB" id="W9ATK7"/>
<evidence type="ECO:0000256" key="1">
    <source>
        <dbReference type="SAM" id="Phobius"/>
    </source>
</evidence>
<dbReference type="EMBL" id="CCBB010000003">
    <property type="protein sequence ID" value="CDO09089.1"/>
    <property type="molecule type" value="Genomic_DNA"/>
</dbReference>
<keyword evidence="1" id="KW-0472">Membrane</keyword>
<evidence type="ECO:0000313" key="2">
    <source>
        <dbReference type="EMBL" id="CDO09089.1"/>
    </source>
</evidence>
<gene>
    <name evidence="2" type="ORF">BN977_03909</name>
</gene>
<reference evidence="2" key="1">
    <citation type="submission" date="2014-03" db="EMBL/GenBank/DDBJ databases">
        <title>Draft Genome Sequence of Mycobacterium cosmeticum DSM 44829.</title>
        <authorList>
            <person name="Croce O."/>
            <person name="Robert C."/>
            <person name="Raoult D."/>
            <person name="Drancourt M."/>
        </authorList>
    </citation>
    <scope>NUCLEOTIDE SEQUENCE [LARGE SCALE GENOMIC DNA]</scope>
    <source>
        <strain evidence="2">DSM 44829</strain>
    </source>
</reference>
<keyword evidence="1" id="KW-0812">Transmembrane</keyword>
<comment type="caution">
    <text evidence="2">The sequence shown here is derived from an EMBL/GenBank/DDBJ whole genome shotgun (WGS) entry which is preliminary data.</text>
</comment>
<evidence type="ECO:0000313" key="3">
    <source>
        <dbReference type="Proteomes" id="UP000028870"/>
    </source>
</evidence>
<sequence>MKVRSREAAAAGAGLLLVIAAFAVPHLHLGSVTPLIHSSADQIRAFAQTAPIFGWWDAHVGWGSGPALLIGAAVVWWGPAVADRLPWRALPWASWATACGWAFALAMVDGWQRGFAGRLTARHEYLRQVPTVTDIPEAVRTFSARILDYQPDSWITHVSGHPPGALLTFVWLDRLGLGGGAWAGWWCLLIGSSAAAAIVVTVRVLCGEALARAAAPFVAVAPTAIWIAVSADGYYAGVAAWGIALLALATRSRHPVSLGLAAGLLLGWGIFLNYGLALIGLPALAVLLTTDRRTAVRLLTASAVAAGLVAGAFAVAGFWWFDGYTLVQQRYWQGIAADRPFAYWSWANLASVVCAIGLGSVAGLSRAFDRAALREHRGLVLVLFGALLAVVCADLSMLSKAETERIWLPFTVWLTAAGALLPASSRRWWLAVNVVGALALNHLILTNW</sequence>
<keyword evidence="1" id="KW-1133">Transmembrane helix</keyword>
<feature type="transmembrane region" description="Helical" evidence="1">
    <location>
        <begin position="341"/>
        <end position="367"/>
    </location>
</feature>
<feature type="transmembrane region" description="Helical" evidence="1">
    <location>
        <begin position="183"/>
        <end position="205"/>
    </location>
</feature>
<feature type="transmembrane region" description="Helical" evidence="1">
    <location>
        <begin position="428"/>
        <end position="445"/>
    </location>
</feature>
<name>W9ATK7_MYCCO</name>
<protein>
    <submittedName>
        <fullName evidence="2">Integral membrane protein</fullName>
    </submittedName>
</protein>
<feature type="transmembrane region" description="Helical" evidence="1">
    <location>
        <begin position="405"/>
        <end position="421"/>
    </location>
</feature>